<sequence>MDKSANSEHTEPGGSSSGKTDGEGVEQTWSKMNSCALCTKVMGPGHRHDMLDDLLGSHNWLKHCGHGE</sequence>
<evidence type="ECO:0000313" key="2">
    <source>
        <dbReference type="EMBL" id="PBK85196.1"/>
    </source>
</evidence>
<name>A0A2H3DCK0_ARMGA</name>
<dbReference type="OrthoDB" id="3257768at2759"/>
<gene>
    <name evidence="2" type="ORF">ARMGADRAFT_942305</name>
</gene>
<feature type="compositionally biased region" description="Basic and acidic residues" evidence="1">
    <location>
        <begin position="1"/>
        <end position="11"/>
    </location>
</feature>
<organism evidence="2 3">
    <name type="scientific">Armillaria gallica</name>
    <name type="common">Bulbous honey fungus</name>
    <name type="synonym">Armillaria bulbosa</name>
    <dbReference type="NCBI Taxonomy" id="47427"/>
    <lineage>
        <taxon>Eukaryota</taxon>
        <taxon>Fungi</taxon>
        <taxon>Dikarya</taxon>
        <taxon>Basidiomycota</taxon>
        <taxon>Agaricomycotina</taxon>
        <taxon>Agaricomycetes</taxon>
        <taxon>Agaricomycetidae</taxon>
        <taxon>Agaricales</taxon>
        <taxon>Marasmiineae</taxon>
        <taxon>Physalacriaceae</taxon>
        <taxon>Armillaria</taxon>
    </lineage>
</organism>
<dbReference type="InParanoid" id="A0A2H3DCK0"/>
<keyword evidence="3" id="KW-1185">Reference proteome</keyword>
<evidence type="ECO:0000256" key="1">
    <source>
        <dbReference type="SAM" id="MobiDB-lite"/>
    </source>
</evidence>
<dbReference type="EMBL" id="KZ293692">
    <property type="protein sequence ID" value="PBK85196.1"/>
    <property type="molecule type" value="Genomic_DNA"/>
</dbReference>
<accession>A0A2H3DCK0</accession>
<evidence type="ECO:0000313" key="3">
    <source>
        <dbReference type="Proteomes" id="UP000217790"/>
    </source>
</evidence>
<feature type="region of interest" description="Disordered" evidence="1">
    <location>
        <begin position="1"/>
        <end position="26"/>
    </location>
</feature>
<reference evidence="3" key="1">
    <citation type="journal article" date="2017" name="Nat. Ecol. Evol.">
        <title>Genome expansion and lineage-specific genetic innovations in the forest pathogenic fungi Armillaria.</title>
        <authorList>
            <person name="Sipos G."/>
            <person name="Prasanna A.N."/>
            <person name="Walter M.C."/>
            <person name="O'Connor E."/>
            <person name="Balint B."/>
            <person name="Krizsan K."/>
            <person name="Kiss B."/>
            <person name="Hess J."/>
            <person name="Varga T."/>
            <person name="Slot J."/>
            <person name="Riley R."/>
            <person name="Boka B."/>
            <person name="Rigling D."/>
            <person name="Barry K."/>
            <person name="Lee J."/>
            <person name="Mihaltcheva S."/>
            <person name="LaButti K."/>
            <person name="Lipzen A."/>
            <person name="Waldron R."/>
            <person name="Moloney N.M."/>
            <person name="Sperisen C."/>
            <person name="Kredics L."/>
            <person name="Vagvoelgyi C."/>
            <person name="Patrignani A."/>
            <person name="Fitzpatrick D."/>
            <person name="Nagy I."/>
            <person name="Doyle S."/>
            <person name="Anderson J.B."/>
            <person name="Grigoriev I.V."/>
            <person name="Gueldener U."/>
            <person name="Muensterkoetter M."/>
            <person name="Nagy L.G."/>
        </authorList>
    </citation>
    <scope>NUCLEOTIDE SEQUENCE [LARGE SCALE GENOMIC DNA]</scope>
    <source>
        <strain evidence="3">Ar21-2</strain>
    </source>
</reference>
<dbReference type="AlphaFoldDB" id="A0A2H3DCK0"/>
<dbReference type="Pfam" id="PF18758">
    <property type="entry name" value="KDZ"/>
    <property type="match status" value="1"/>
</dbReference>
<dbReference type="STRING" id="47427.A0A2H3DCK0"/>
<protein>
    <submittedName>
        <fullName evidence="2">Uncharacterized protein</fullName>
    </submittedName>
</protein>
<dbReference type="Proteomes" id="UP000217790">
    <property type="component" value="Unassembled WGS sequence"/>
</dbReference>
<proteinExistence type="predicted"/>
<dbReference type="InterPro" id="IPR040521">
    <property type="entry name" value="KDZ"/>
</dbReference>